<dbReference type="OrthoDB" id="9788260at2"/>
<dbReference type="PANTHER" id="PTHR11614">
    <property type="entry name" value="PHOSPHOLIPASE-RELATED"/>
    <property type="match status" value="1"/>
</dbReference>
<protein>
    <submittedName>
        <fullName evidence="2">Lysophospholipase</fullName>
    </submittedName>
</protein>
<dbReference type="SUPFAM" id="SSF53474">
    <property type="entry name" value="alpha/beta-Hydrolases"/>
    <property type="match status" value="1"/>
</dbReference>
<evidence type="ECO:0000313" key="3">
    <source>
        <dbReference type="Proteomes" id="UP000240653"/>
    </source>
</evidence>
<sequence length="319" mass="35107">MTDLFYDIPGNPRPDGGVCGFLTARDGKKFRYAHFPPTARPLNGTVVLLAGRNESIEKYFETIRDLAARGFGVATLDWRGQGASDRLLHDGARGYVRSFDDYERDLEQFFSEVVLPDCRGPYYLLAHSTGALVALLAAPSLVNRIRRMVLMAPFLALAKSPLSMQALGRFASFCCGAGLGRLYAPGGRDTRKAEPFDQNKLTSDQRRYERNSLLYETYPQLAVSGPTLAWIRAASNAIARAQEPDFMARLQIPMLLVAAGADAVVSSYAIEAYAARLRVGSMLTIRGARHELLQEADIYREQLLAAFDAFVPGSDAPVM</sequence>
<proteinExistence type="predicted"/>
<dbReference type="Proteomes" id="UP000240653">
    <property type="component" value="Unassembled WGS sequence"/>
</dbReference>
<dbReference type="InterPro" id="IPR051044">
    <property type="entry name" value="MAG_DAG_Lipase"/>
</dbReference>
<organism evidence="2 3">
    <name type="scientific">Pseudaminobacter soli</name>
    <name type="common">ex Li et al. 2025</name>
    <dbReference type="NCBI Taxonomy" id="1295366"/>
    <lineage>
        <taxon>Bacteria</taxon>
        <taxon>Pseudomonadati</taxon>
        <taxon>Pseudomonadota</taxon>
        <taxon>Alphaproteobacteria</taxon>
        <taxon>Hyphomicrobiales</taxon>
        <taxon>Phyllobacteriaceae</taxon>
        <taxon>Pseudaminobacter</taxon>
    </lineage>
</organism>
<dbReference type="AlphaFoldDB" id="A0A2P7SEG0"/>
<evidence type="ECO:0000313" key="2">
    <source>
        <dbReference type="EMBL" id="PSJ60879.1"/>
    </source>
</evidence>
<dbReference type="Pfam" id="PF12146">
    <property type="entry name" value="Hydrolase_4"/>
    <property type="match status" value="1"/>
</dbReference>
<dbReference type="EMBL" id="PXYL01000005">
    <property type="protein sequence ID" value="PSJ60879.1"/>
    <property type="molecule type" value="Genomic_DNA"/>
</dbReference>
<comment type="caution">
    <text evidence="2">The sequence shown here is derived from an EMBL/GenBank/DDBJ whole genome shotgun (WGS) entry which is preliminary data.</text>
</comment>
<dbReference type="RefSeq" id="WP_106724348.1">
    <property type="nucleotide sequence ID" value="NZ_PXYL01000005.1"/>
</dbReference>
<feature type="domain" description="Serine aminopeptidase S33" evidence="1">
    <location>
        <begin position="43"/>
        <end position="297"/>
    </location>
</feature>
<evidence type="ECO:0000259" key="1">
    <source>
        <dbReference type="Pfam" id="PF12146"/>
    </source>
</evidence>
<keyword evidence="3" id="KW-1185">Reference proteome</keyword>
<dbReference type="Gene3D" id="3.40.50.1820">
    <property type="entry name" value="alpha/beta hydrolase"/>
    <property type="match status" value="1"/>
</dbReference>
<dbReference type="InterPro" id="IPR029058">
    <property type="entry name" value="AB_hydrolase_fold"/>
</dbReference>
<name>A0A2P7SEG0_9HYPH</name>
<accession>A0A2P7SEG0</accession>
<gene>
    <name evidence="2" type="ORF">C7I85_12670</name>
</gene>
<dbReference type="InterPro" id="IPR022742">
    <property type="entry name" value="Hydrolase_4"/>
</dbReference>
<reference evidence="2 3" key="1">
    <citation type="submission" date="2018-03" db="EMBL/GenBank/DDBJ databases">
        <title>The draft genome of Mesorhizobium soli JCM 19897.</title>
        <authorList>
            <person name="Li L."/>
            <person name="Liu L."/>
            <person name="Liang L."/>
            <person name="Wang T."/>
            <person name="Zhang X."/>
        </authorList>
    </citation>
    <scope>NUCLEOTIDE SEQUENCE [LARGE SCALE GENOMIC DNA]</scope>
    <source>
        <strain evidence="2 3">JCM 19897</strain>
    </source>
</reference>